<evidence type="ECO:0000259" key="8">
    <source>
        <dbReference type="PROSITE" id="PS50975"/>
    </source>
</evidence>
<dbReference type="OMA" id="RRQKVWE"/>
<dbReference type="SUPFAM" id="SSF51230">
    <property type="entry name" value="Single hybrid motif"/>
    <property type="match status" value="1"/>
</dbReference>
<proteinExistence type="predicted"/>
<dbReference type="InterPro" id="IPR005479">
    <property type="entry name" value="CPAse_ATP-bd"/>
</dbReference>
<evidence type="ECO:0000256" key="1">
    <source>
        <dbReference type="ARBA" id="ARBA00001953"/>
    </source>
</evidence>
<dbReference type="Pfam" id="PF02786">
    <property type="entry name" value="CPSase_L_D2"/>
    <property type="match status" value="1"/>
</dbReference>
<dbReference type="SUPFAM" id="SSF51246">
    <property type="entry name" value="Rudiment single hybrid motif"/>
    <property type="match status" value="1"/>
</dbReference>
<dbReference type="SUPFAM" id="SSF56059">
    <property type="entry name" value="Glutathione synthetase ATP-binding domain-like"/>
    <property type="match status" value="1"/>
</dbReference>
<dbReference type="CDD" id="cd06850">
    <property type="entry name" value="biotinyl_domain"/>
    <property type="match status" value="1"/>
</dbReference>
<dbReference type="EMBL" id="LT550481">
    <property type="protein sequence ID" value="SAL95856.1"/>
    <property type="molecule type" value="Genomic_DNA"/>
</dbReference>
<dbReference type="SUPFAM" id="SSF52440">
    <property type="entry name" value="PreATP-grasp domain"/>
    <property type="match status" value="1"/>
</dbReference>
<dbReference type="GO" id="GO:0016874">
    <property type="term" value="F:ligase activity"/>
    <property type="evidence" value="ECO:0007669"/>
    <property type="project" value="UniProtKB-KW"/>
</dbReference>
<evidence type="ECO:0000256" key="5">
    <source>
        <dbReference type="ARBA" id="ARBA00023267"/>
    </source>
</evidence>
<keyword evidence="2" id="KW-0436">Ligase</keyword>
<evidence type="ECO:0000256" key="6">
    <source>
        <dbReference type="PROSITE-ProRule" id="PRU00409"/>
    </source>
</evidence>
<dbReference type="OrthoDB" id="196847at2759"/>
<protein>
    <recommendedName>
        <fullName evidence="12">Pyruvate carboxylase</fullName>
    </recommendedName>
</protein>
<dbReference type="PROSITE" id="PS50968">
    <property type="entry name" value="BIOTINYL_LIPOYL"/>
    <property type="match status" value="1"/>
</dbReference>
<dbReference type="InterPro" id="IPR000089">
    <property type="entry name" value="Biotin_lipoyl"/>
</dbReference>
<dbReference type="InParanoid" id="A0A168L1G8"/>
<evidence type="ECO:0000256" key="4">
    <source>
        <dbReference type="ARBA" id="ARBA00022840"/>
    </source>
</evidence>
<dbReference type="SMART" id="SM00878">
    <property type="entry name" value="Biotin_carb_C"/>
    <property type="match status" value="1"/>
</dbReference>
<dbReference type="STRING" id="4829.A0A168L1G8"/>
<keyword evidence="11" id="KW-1185">Reference proteome</keyword>
<feature type="domain" description="Lipoyl-binding" evidence="7">
    <location>
        <begin position="576"/>
        <end position="645"/>
    </location>
</feature>
<evidence type="ECO:0000259" key="9">
    <source>
        <dbReference type="PROSITE" id="PS50979"/>
    </source>
</evidence>
<dbReference type="InterPro" id="IPR011764">
    <property type="entry name" value="Biotin_carboxylation_dom"/>
</dbReference>
<keyword evidence="3 6" id="KW-0547">Nucleotide-binding</keyword>
<dbReference type="Proteomes" id="UP000078561">
    <property type="component" value="Unassembled WGS sequence"/>
</dbReference>
<dbReference type="FunCoup" id="A0A168L1G8">
    <property type="interactions" value="548"/>
</dbReference>
<evidence type="ECO:0000259" key="7">
    <source>
        <dbReference type="PROSITE" id="PS50968"/>
    </source>
</evidence>
<dbReference type="InterPro" id="IPR011054">
    <property type="entry name" value="Rudment_hybrid_motif"/>
</dbReference>
<evidence type="ECO:0000313" key="11">
    <source>
        <dbReference type="Proteomes" id="UP000078561"/>
    </source>
</evidence>
<evidence type="ECO:0008006" key="12">
    <source>
        <dbReference type="Google" id="ProtNLM"/>
    </source>
</evidence>
<dbReference type="PROSITE" id="PS50979">
    <property type="entry name" value="BC"/>
    <property type="match status" value="1"/>
</dbReference>
<dbReference type="InterPro" id="IPR001882">
    <property type="entry name" value="Biotin_BS"/>
</dbReference>
<evidence type="ECO:0000256" key="2">
    <source>
        <dbReference type="ARBA" id="ARBA00022598"/>
    </source>
</evidence>
<feature type="domain" description="Biotin carboxylation" evidence="9">
    <location>
        <begin position="8"/>
        <end position="455"/>
    </location>
</feature>
<dbReference type="Pfam" id="PF00289">
    <property type="entry name" value="Biotin_carb_N"/>
    <property type="match status" value="1"/>
</dbReference>
<dbReference type="PANTHER" id="PTHR18866:SF128">
    <property type="entry name" value="UREA AMIDOLYASE"/>
    <property type="match status" value="1"/>
</dbReference>
<evidence type="ECO:0000313" key="10">
    <source>
        <dbReference type="EMBL" id="SAL95856.1"/>
    </source>
</evidence>
<dbReference type="FunFam" id="3.30.1490.20:FF:000003">
    <property type="entry name" value="acetyl-CoA carboxylase isoform X1"/>
    <property type="match status" value="1"/>
</dbReference>
<dbReference type="PROSITE" id="PS50975">
    <property type="entry name" value="ATP_GRASP"/>
    <property type="match status" value="1"/>
</dbReference>
<dbReference type="PROSITE" id="PS00188">
    <property type="entry name" value="BIOTIN"/>
    <property type="match status" value="1"/>
</dbReference>
<dbReference type="InterPro" id="IPR050856">
    <property type="entry name" value="Biotin_carboxylase_complex"/>
</dbReference>
<dbReference type="PROSITE" id="PS00867">
    <property type="entry name" value="CPSASE_2"/>
    <property type="match status" value="1"/>
</dbReference>
<dbReference type="Pfam" id="PF00364">
    <property type="entry name" value="Biotin_lipoyl"/>
    <property type="match status" value="1"/>
</dbReference>
<accession>A0A168L1G8</accession>
<name>A0A168L1G8_ABSGL</name>
<feature type="domain" description="ATP-grasp" evidence="8">
    <location>
        <begin position="123"/>
        <end position="319"/>
    </location>
</feature>
<keyword evidence="5" id="KW-0092">Biotin</keyword>
<organism evidence="10">
    <name type="scientific">Absidia glauca</name>
    <name type="common">Pin mould</name>
    <dbReference type="NCBI Taxonomy" id="4829"/>
    <lineage>
        <taxon>Eukaryota</taxon>
        <taxon>Fungi</taxon>
        <taxon>Fungi incertae sedis</taxon>
        <taxon>Mucoromycota</taxon>
        <taxon>Mucoromycotina</taxon>
        <taxon>Mucoromycetes</taxon>
        <taxon>Mucorales</taxon>
        <taxon>Cunninghamellaceae</taxon>
        <taxon>Absidia</taxon>
    </lineage>
</organism>
<sequence length="652" mass="70804">MISNKPLLPHKLLVANRGEIAIRILTAASELGFQTVAVYADPQDIAHCHSADETVKLTSASSFLNEQHIIEAAKSVKATMIHPGYGFLSESASFARRCIQENIQFVGPSASCIEAVGDKISARQVALAAGVPVIPGTQQSINQVSDVLSFGSTHGYPLMLKARDGGGGRGIRMVEQPDQAEDALKRCINESPSKQVFIEKAIVGAKHIEVQIIGDGYGNVIHLFERDCSIQRRYQKVLEVAPCPALPSSLRTSIHNAAVRLARHIEYDSAGTVEFLVSNNGDQQQFYFLEVNPRIQVEHTISEQITNVDIVQTQILVAMGKHLSNDLHLTQAAVQPMRNLVSIQARVVAENPLKDNMLSVGKITHVSFPSGSYGIRVDTWIRPGCVVLPMFDSLLAKIIVTGATLDDALSKMALALQRTTIIGVDTNLDFLLAIVTDQSYLGDNLRHTHIKSLEERAPTLLESTRTWMEDRRQRMVSSTAANTLQATSQAATAAPSSLQFKPEDAFNIEISALDSTSSTTAYTLQLDTIQTNNFPDELVAHAQSTIPALPSHFAMTLKKKSALGSGLRRKASPQSVGEIASPVTGMLVELSVQEGDVVVIGQELFVMSAMKMETVVKSSINGRVQSVYAKPNELVEIGDLVVELSEKKDSKI</sequence>
<reference evidence="10" key="1">
    <citation type="submission" date="2016-04" db="EMBL/GenBank/DDBJ databases">
        <authorList>
            <person name="Evans L.H."/>
            <person name="Alamgir A."/>
            <person name="Owens N."/>
            <person name="Weber N.D."/>
            <person name="Virtaneva K."/>
            <person name="Barbian K."/>
            <person name="Babar A."/>
            <person name="Rosenke K."/>
        </authorList>
    </citation>
    <scope>NUCLEOTIDE SEQUENCE [LARGE SCALE GENOMIC DNA]</scope>
    <source>
        <strain evidence="10">CBS 101.48</strain>
    </source>
</reference>
<comment type="cofactor">
    <cofactor evidence="1">
        <name>biotin</name>
        <dbReference type="ChEBI" id="CHEBI:57586"/>
    </cofactor>
</comment>
<dbReference type="AlphaFoldDB" id="A0A168L1G8"/>
<dbReference type="InterPro" id="IPR005481">
    <property type="entry name" value="BC-like_N"/>
</dbReference>
<dbReference type="InterPro" id="IPR005482">
    <property type="entry name" value="Biotin_COase_C"/>
</dbReference>
<dbReference type="GO" id="GO:0046872">
    <property type="term" value="F:metal ion binding"/>
    <property type="evidence" value="ECO:0007669"/>
    <property type="project" value="InterPro"/>
</dbReference>
<dbReference type="InterPro" id="IPR011053">
    <property type="entry name" value="Single_hybrid_motif"/>
</dbReference>
<dbReference type="InterPro" id="IPR011761">
    <property type="entry name" value="ATP-grasp"/>
</dbReference>
<dbReference type="Pfam" id="PF02785">
    <property type="entry name" value="Biotin_carb_C"/>
    <property type="match status" value="1"/>
</dbReference>
<keyword evidence="4 6" id="KW-0067">ATP-binding</keyword>
<dbReference type="GO" id="GO:0005524">
    <property type="term" value="F:ATP binding"/>
    <property type="evidence" value="ECO:0007669"/>
    <property type="project" value="UniProtKB-UniRule"/>
</dbReference>
<dbReference type="Gene3D" id="3.30.470.20">
    <property type="entry name" value="ATP-grasp fold, B domain"/>
    <property type="match status" value="1"/>
</dbReference>
<dbReference type="PANTHER" id="PTHR18866">
    <property type="entry name" value="CARBOXYLASE:PYRUVATE/ACETYL-COA/PROPIONYL-COA CARBOXYLASE"/>
    <property type="match status" value="1"/>
</dbReference>
<dbReference type="Gene3D" id="2.40.50.100">
    <property type="match status" value="1"/>
</dbReference>
<dbReference type="InterPro" id="IPR016185">
    <property type="entry name" value="PreATP-grasp_dom_sf"/>
</dbReference>
<evidence type="ECO:0000256" key="3">
    <source>
        <dbReference type="ARBA" id="ARBA00022741"/>
    </source>
</evidence>
<gene>
    <name evidence="10" type="primary">ABSGL_01197.1 scaffold 1223</name>
</gene>